<dbReference type="GO" id="GO:0016887">
    <property type="term" value="F:ATP hydrolysis activity"/>
    <property type="evidence" value="ECO:0007669"/>
    <property type="project" value="InterPro"/>
</dbReference>
<dbReference type="Proteomes" id="UP000772181">
    <property type="component" value="Unassembled WGS sequence"/>
</dbReference>
<evidence type="ECO:0000256" key="2">
    <source>
        <dbReference type="ARBA" id="ARBA00022840"/>
    </source>
</evidence>
<dbReference type="AlphaFoldDB" id="A0A933GKC1"/>
<reference evidence="4" key="1">
    <citation type="submission" date="2020-07" db="EMBL/GenBank/DDBJ databases">
        <title>Huge and variable diversity of episymbiotic CPR bacteria and DPANN archaea in groundwater ecosystems.</title>
        <authorList>
            <person name="He C.Y."/>
            <person name="Keren R."/>
            <person name="Whittaker M."/>
            <person name="Farag I.F."/>
            <person name="Doudna J."/>
            <person name="Cate J.H.D."/>
            <person name="Banfield J.F."/>
        </authorList>
    </citation>
    <scope>NUCLEOTIDE SEQUENCE</scope>
    <source>
        <strain evidence="4">NC_groundwater_1482_Ag_S-0.65um_47_24</strain>
    </source>
</reference>
<dbReference type="CDD" id="cd03230">
    <property type="entry name" value="ABC_DR_subfamily_A"/>
    <property type="match status" value="1"/>
</dbReference>
<dbReference type="GO" id="GO:0005524">
    <property type="term" value="F:ATP binding"/>
    <property type="evidence" value="ECO:0007669"/>
    <property type="project" value="UniProtKB-KW"/>
</dbReference>
<evidence type="ECO:0000256" key="1">
    <source>
        <dbReference type="ARBA" id="ARBA00022741"/>
    </source>
</evidence>
<dbReference type="PROSITE" id="PS00211">
    <property type="entry name" value="ABC_TRANSPORTER_1"/>
    <property type="match status" value="1"/>
</dbReference>
<protein>
    <submittedName>
        <fullName evidence="4">ABC transporter ATP-binding protein</fullName>
    </submittedName>
</protein>
<dbReference type="PANTHER" id="PTHR43038">
    <property type="entry name" value="ATP-BINDING CASSETTE, SUB-FAMILY H, MEMBER 1"/>
    <property type="match status" value="1"/>
</dbReference>
<dbReference type="SUPFAM" id="SSF52540">
    <property type="entry name" value="P-loop containing nucleoside triphosphate hydrolases"/>
    <property type="match status" value="2"/>
</dbReference>
<dbReference type="InterPro" id="IPR027417">
    <property type="entry name" value="P-loop_NTPase"/>
</dbReference>
<name>A0A933GKC1_UNCTE</name>
<dbReference type="InterPro" id="IPR017871">
    <property type="entry name" value="ABC_transporter-like_CS"/>
</dbReference>
<gene>
    <name evidence="4" type="ORF">HY730_01390</name>
</gene>
<dbReference type="SMART" id="SM00382">
    <property type="entry name" value="AAA"/>
    <property type="match status" value="2"/>
</dbReference>
<accession>A0A933GKC1</accession>
<comment type="caution">
    <text evidence="4">The sequence shown here is derived from an EMBL/GenBank/DDBJ whole genome shotgun (WGS) entry which is preliminary data.</text>
</comment>
<evidence type="ECO:0000313" key="4">
    <source>
        <dbReference type="EMBL" id="MBI4595016.1"/>
    </source>
</evidence>
<dbReference type="Pfam" id="PF00005">
    <property type="entry name" value="ABC_tran"/>
    <property type="match status" value="2"/>
</dbReference>
<organism evidence="4 5">
    <name type="scientific">Tectimicrobiota bacterium</name>
    <dbReference type="NCBI Taxonomy" id="2528274"/>
    <lineage>
        <taxon>Bacteria</taxon>
        <taxon>Pseudomonadati</taxon>
        <taxon>Nitrospinota/Tectimicrobiota group</taxon>
        <taxon>Candidatus Tectimicrobiota</taxon>
    </lineage>
</organism>
<feature type="domain" description="ABC transporter" evidence="3">
    <location>
        <begin position="11"/>
        <end position="241"/>
    </location>
</feature>
<evidence type="ECO:0000259" key="3">
    <source>
        <dbReference type="PROSITE" id="PS50893"/>
    </source>
</evidence>
<dbReference type="InterPro" id="IPR003593">
    <property type="entry name" value="AAA+_ATPase"/>
</dbReference>
<evidence type="ECO:0000313" key="5">
    <source>
        <dbReference type="Proteomes" id="UP000772181"/>
    </source>
</evidence>
<dbReference type="InterPro" id="IPR003439">
    <property type="entry name" value="ABC_transporter-like_ATP-bd"/>
</dbReference>
<dbReference type="EMBL" id="JACQWF010000066">
    <property type="protein sequence ID" value="MBI4595016.1"/>
    <property type="molecule type" value="Genomic_DNA"/>
</dbReference>
<keyword evidence="2 4" id="KW-0067">ATP-binding</keyword>
<dbReference type="PROSITE" id="PS50893">
    <property type="entry name" value="ABC_TRANSPORTER_2"/>
    <property type="match status" value="2"/>
</dbReference>
<feature type="domain" description="ABC transporter" evidence="3">
    <location>
        <begin position="339"/>
        <end position="569"/>
    </location>
</feature>
<keyword evidence="1" id="KW-0547">Nucleotide-binding</keyword>
<proteinExistence type="predicted"/>
<dbReference type="PANTHER" id="PTHR43038:SF3">
    <property type="entry name" value="ABC TRANSPORTER G FAMILY MEMBER 20 ISOFORM X1"/>
    <property type="match status" value="1"/>
</dbReference>
<dbReference type="Gene3D" id="3.40.50.300">
    <property type="entry name" value="P-loop containing nucleotide triphosphate hydrolases"/>
    <property type="match status" value="2"/>
</dbReference>
<sequence length="594" mass="66104">MSSQEQKGPVISVRGLCKSFKSNKAVNSLTFEVYKGEIFGLLGCDEAGKSTTFQIISGLLKPDEGEVIIDGYPLANRPLFTKEKIGYMPQGFNLYGGLTVEENIEFFASLYRIPREKSGAVKKELLEITHLKPFASRLARDLSGGMKQKLALCCTLIHSPEILILDEPTTGVDPISRRDLWRILSQLIRNRGVTTLLATAYMDEAEKCNRIAMIHQGSIISCDTPRALKNKVKGRILEIVAKPQIEALNILQAHAQVKNFQILGERIHLLIPESENPASWQNLFIQKGLHLSLFKEQQPGLEDAFTVVLEESQKLSPPYEDSSLSSYSGSKGHQSSNAIEIENLVKRFGQFTAVDNISFSVASGEIFGFLGPNGAGKTTVIKMLCGIYSLTSGKGRVGGYDLSRESHRIKQIIGYMSQKFSLYSDLSGTENLRLYASIYGVKRSERDKRRGQIIEMAGLRGKTDQLTSEMPLGLKQRLALGCALIHQPSILFLDEPTSGVDPLARRRFWDIIYNLSRHFGVTFMVTTHYMDEAEHCDKLALINNGKIVAMGPPRELKTTAADNCKPTQAQIDRGEELPSLEETFVYFMEQAEPV</sequence>